<keyword evidence="3" id="KW-1185">Reference proteome</keyword>
<organism evidence="2 3">
    <name type="scientific">Eragrostis curvula</name>
    <name type="common">weeping love grass</name>
    <dbReference type="NCBI Taxonomy" id="38414"/>
    <lineage>
        <taxon>Eukaryota</taxon>
        <taxon>Viridiplantae</taxon>
        <taxon>Streptophyta</taxon>
        <taxon>Embryophyta</taxon>
        <taxon>Tracheophyta</taxon>
        <taxon>Spermatophyta</taxon>
        <taxon>Magnoliopsida</taxon>
        <taxon>Liliopsida</taxon>
        <taxon>Poales</taxon>
        <taxon>Poaceae</taxon>
        <taxon>PACMAD clade</taxon>
        <taxon>Chloridoideae</taxon>
        <taxon>Eragrostideae</taxon>
        <taxon>Eragrostidinae</taxon>
        <taxon>Eragrostis</taxon>
    </lineage>
</organism>
<dbReference type="AlphaFoldDB" id="A0A5J9SUT6"/>
<feature type="region of interest" description="Disordered" evidence="1">
    <location>
        <begin position="261"/>
        <end position="294"/>
    </location>
</feature>
<accession>A0A5J9SUT6</accession>
<dbReference type="EMBL" id="RWGY01000288">
    <property type="protein sequence ID" value="TVU02719.1"/>
    <property type="molecule type" value="Genomic_DNA"/>
</dbReference>
<dbReference type="Proteomes" id="UP000324897">
    <property type="component" value="Unassembled WGS sequence"/>
</dbReference>
<protein>
    <submittedName>
        <fullName evidence="2">Uncharacterized protein</fullName>
    </submittedName>
</protein>
<name>A0A5J9SUT6_9POAL</name>
<dbReference type="PANTHER" id="PTHR34591">
    <property type="entry name" value="OS03G0653100 PROTEIN-RELATED"/>
    <property type="match status" value="1"/>
</dbReference>
<dbReference type="Gramene" id="TVU02719">
    <property type="protein sequence ID" value="TVU02719"/>
    <property type="gene ID" value="EJB05_51789"/>
</dbReference>
<evidence type="ECO:0000313" key="3">
    <source>
        <dbReference type="Proteomes" id="UP000324897"/>
    </source>
</evidence>
<reference evidence="2 3" key="1">
    <citation type="journal article" date="2019" name="Sci. Rep.">
        <title>A high-quality genome of Eragrostis curvula grass provides insights into Poaceae evolution and supports new strategies to enhance forage quality.</title>
        <authorList>
            <person name="Carballo J."/>
            <person name="Santos B.A.C.M."/>
            <person name="Zappacosta D."/>
            <person name="Garbus I."/>
            <person name="Selva J.P."/>
            <person name="Gallo C.A."/>
            <person name="Diaz A."/>
            <person name="Albertini E."/>
            <person name="Caccamo M."/>
            <person name="Echenique V."/>
        </authorList>
    </citation>
    <scope>NUCLEOTIDE SEQUENCE [LARGE SCALE GENOMIC DNA]</scope>
    <source>
        <strain evidence="3">cv. Victoria</strain>
        <tissue evidence="2">Leaf</tissue>
    </source>
</reference>
<dbReference type="PANTHER" id="PTHR34591:SF50">
    <property type="entry name" value="F-BOX DOMAIN-CONTAINING PROTEIN"/>
    <property type="match status" value="1"/>
</dbReference>
<gene>
    <name evidence="2" type="ORF">EJB05_51789</name>
</gene>
<feature type="compositionally biased region" description="Low complexity" evidence="1">
    <location>
        <begin position="261"/>
        <end position="281"/>
    </location>
</feature>
<proteinExistence type="predicted"/>
<evidence type="ECO:0000313" key="2">
    <source>
        <dbReference type="EMBL" id="TVU02719.1"/>
    </source>
</evidence>
<comment type="caution">
    <text evidence="2">The sequence shown here is derived from an EMBL/GenBank/DDBJ whole genome shotgun (WGS) entry which is preliminary data.</text>
</comment>
<sequence length="500" mass="54977">MRRTCRGRLPSGNRKFNNFRSPLDGNLPVSIEGKRVIPSSSHHPLQASRPYRFFLAAQRSFFRWFRSCAPQASSPASAPKGPRATAEPRACLPWPGALAAARRPGWCASASRPFFPGFHSSAPPRRADGLRVASSLASVAPFFCDVLRASSSSTSRRYLPPSLATAAATSHRGPALPRAHFGFSAAVIQQQHADLVAARPSGSNGVRVARFLWSSFPRSRVSKHASRPRRVKVKLQQWTIHAASARPGALPSTRASCCARSSSRSRWPASSSTSTGAPSSSHGPRHTASGNFGKHDYLPEGSSGSWSTIVHHSNGLHLLEGDVQYAVVYVLYVVNAATGYCASLPPCPPPRSEMNTLEEQYLAYDPPTSQEYRVFSIPWFLGNRSEKELVQIVEQSEWPPVTCLFNMFSSSTGLWEKRSFVREGGTARVVADMRQYWASEVFIAVCGGALYVHCQTGYVSQTICMYQGNRKRGFTVHLFKNTMDFESGYLKNRVVQWCGC</sequence>
<evidence type="ECO:0000256" key="1">
    <source>
        <dbReference type="SAM" id="MobiDB-lite"/>
    </source>
</evidence>
<feature type="non-terminal residue" evidence="2">
    <location>
        <position position="1"/>
    </location>
</feature>